<dbReference type="HOGENOM" id="CLU_012243_8_0_1"/>
<dbReference type="InterPro" id="IPR011050">
    <property type="entry name" value="Pectin_lyase_fold/virulence"/>
</dbReference>
<dbReference type="STRING" id="13333.W1PYU4"/>
<dbReference type="SUPFAM" id="SSF51126">
    <property type="entry name" value="Pectin lyase-like"/>
    <property type="match status" value="1"/>
</dbReference>
<accession>W1PYU4</accession>
<keyword evidence="2" id="KW-0378">Hydrolase</keyword>
<dbReference type="eggNOG" id="ENOG502QUQ5">
    <property type="taxonomic scope" value="Eukaryota"/>
</dbReference>
<evidence type="ECO:0000259" key="4">
    <source>
        <dbReference type="Pfam" id="PF01095"/>
    </source>
</evidence>
<sequence>MREVTEREAVGEGFIAQDIGFQNTTGPKKHRAVTLHVGVDKSIINWCRIEAYQDTLYAHSQCQFNRDSVTSGTIDFIFGNAAVVLQNCTIIARKPMSNQQNLITTQGHTDLNQNKGTTIQFSLIQASTDLEPVKNKLPTYLRRPWKEDSRTVYMQNNIEDHIAAERWLPGVGNLH</sequence>
<dbReference type="Proteomes" id="UP000017836">
    <property type="component" value="Unassembled WGS sequence"/>
</dbReference>
<keyword evidence="3" id="KW-0063">Aspartyl esterase</keyword>
<dbReference type="InterPro" id="IPR012334">
    <property type="entry name" value="Pectin_lyas_fold"/>
</dbReference>
<name>W1PYU4_AMBTC</name>
<gene>
    <name evidence="5" type="ORF">AMTR_s00041p00033580</name>
</gene>
<dbReference type="OMA" id="CLIVARF"/>
<evidence type="ECO:0000256" key="1">
    <source>
        <dbReference type="ARBA" id="ARBA00005184"/>
    </source>
</evidence>
<dbReference type="Gene3D" id="2.160.20.10">
    <property type="entry name" value="Single-stranded right-handed beta-helix, Pectin lyase-like"/>
    <property type="match status" value="1"/>
</dbReference>
<feature type="domain" description="Pectinesterase catalytic" evidence="4">
    <location>
        <begin position="9"/>
        <end position="172"/>
    </location>
</feature>
<reference evidence="6" key="1">
    <citation type="journal article" date="2013" name="Science">
        <title>The Amborella genome and the evolution of flowering plants.</title>
        <authorList>
            <consortium name="Amborella Genome Project"/>
        </authorList>
    </citation>
    <scope>NUCLEOTIDE SEQUENCE [LARGE SCALE GENOMIC DNA]</scope>
</reference>
<comment type="pathway">
    <text evidence="1">Glycan metabolism; pectin degradation; 2-dehydro-3-deoxy-D-gluconate from pectin: step 1/5.</text>
</comment>
<dbReference type="Pfam" id="PF01095">
    <property type="entry name" value="Pectinesterase"/>
    <property type="match status" value="1"/>
</dbReference>
<dbReference type="AlphaFoldDB" id="W1PYU4"/>
<protein>
    <recommendedName>
        <fullName evidence="4">Pectinesterase catalytic domain-containing protein</fullName>
    </recommendedName>
</protein>
<keyword evidence="6" id="KW-1185">Reference proteome</keyword>
<evidence type="ECO:0000256" key="2">
    <source>
        <dbReference type="ARBA" id="ARBA00022801"/>
    </source>
</evidence>
<evidence type="ECO:0000313" key="6">
    <source>
        <dbReference type="Proteomes" id="UP000017836"/>
    </source>
</evidence>
<dbReference type="GO" id="GO:0030599">
    <property type="term" value="F:pectinesterase activity"/>
    <property type="evidence" value="ECO:0000318"/>
    <property type="project" value="GO_Central"/>
</dbReference>
<dbReference type="PANTHER" id="PTHR31707">
    <property type="entry name" value="PECTINESTERASE"/>
    <property type="match status" value="1"/>
</dbReference>
<dbReference type="Gramene" id="ERN13279">
    <property type="protein sequence ID" value="ERN13279"/>
    <property type="gene ID" value="AMTR_s00041p00033580"/>
</dbReference>
<dbReference type="GO" id="GO:0042545">
    <property type="term" value="P:cell wall modification"/>
    <property type="evidence" value="ECO:0007669"/>
    <property type="project" value="InterPro"/>
</dbReference>
<dbReference type="InterPro" id="IPR000070">
    <property type="entry name" value="Pectinesterase_cat"/>
</dbReference>
<dbReference type="GO" id="GO:0046910">
    <property type="term" value="F:pectinesterase inhibitor activity"/>
    <property type="evidence" value="ECO:0000318"/>
    <property type="project" value="GO_Central"/>
</dbReference>
<organism evidence="5 6">
    <name type="scientific">Amborella trichopoda</name>
    <dbReference type="NCBI Taxonomy" id="13333"/>
    <lineage>
        <taxon>Eukaryota</taxon>
        <taxon>Viridiplantae</taxon>
        <taxon>Streptophyta</taxon>
        <taxon>Embryophyta</taxon>
        <taxon>Tracheophyta</taxon>
        <taxon>Spermatophyta</taxon>
        <taxon>Magnoliopsida</taxon>
        <taxon>Amborellales</taxon>
        <taxon>Amborellaceae</taxon>
        <taxon>Amborella</taxon>
    </lineage>
</organism>
<dbReference type="GO" id="GO:0045490">
    <property type="term" value="P:pectin catabolic process"/>
    <property type="evidence" value="ECO:0007669"/>
    <property type="project" value="UniProtKB-UniPathway"/>
</dbReference>
<proteinExistence type="predicted"/>
<evidence type="ECO:0000256" key="3">
    <source>
        <dbReference type="ARBA" id="ARBA00023085"/>
    </source>
</evidence>
<evidence type="ECO:0000313" key="5">
    <source>
        <dbReference type="EMBL" id="ERN13279.1"/>
    </source>
</evidence>
<dbReference type="EMBL" id="KI392588">
    <property type="protein sequence ID" value="ERN13279.1"/>
    <property type="molecule type" value="Genomic_DNA"/>
</dbReference>
<dbReference type="UniPathway" id="UPA00545">
    <property type="reaction ID" value="UER00823"/>
</dbReference>